<feature type="region of interest" description="Disordered" evidence="1">
    <location>
        <begin position="150"/>
        <end position="254"/>
    </location>
</feature>
<keyword evidence="3" id="KW-1185">Reference proteome</keyword>
<feature type="compositionally biased region" description="Polar residues" evidence="1">
    <location>
        <begin position="158"/>
        <end position="174"/>
    </location>
</feature>
<name>A0A3M9MUY6_9BACT</name>
<dbReference type="InterPro" id="IPR019734">
    <property type="entry name" value="TPR_rpt"/>
</dbReference>
<protein>
    <submittedName>
        <fullName evidence="2">Uncharacterized protein</fullName>
    </submittedName>
</protein>
<dbReference type="Proteomes" id="UP000272117">
    <property type="component" value="Unassembled WGS sequence"/>
</dbReference>
<feature type="compositionally biased region" description="Low complexity" evidence="1">
    <location>
        <begin position="233"/>
        <end position="246"/>
    </location>
</feature>
<organism evidence="2 3">
    <name type="scientific">Rufibacter latericius</name>
    <dbReference type="NCBI Taxonomy" id="2487040"/>
    <lineage>
        <taxon>Bacteria</taxon>
        <taxon>Pseudomonadati</taxon>
        <taxon>Bacteroidota</taxon>
        <taxon>Cytophagia</taxon>
        <taxon>Cytophagales</taxon>
        <taxon>Hymenobacteraceae</taxon>
        <taxon>Rufibacter</taxon>
    </lineage>
</organism>
<evidence type="ECO:0000256" key="1">
    <source>
        <dbReference type="SAM" id="MobiDB-lite"/>
    </source>
</evidence>
<dbReference type="Gene3D" id="1.25.40.10">
    <property type="entry name" value="Tetratricopeptide repeat domain"/>
    <property type="match status" value="1"/>
</dbReference>
<proteinExistence type="predicted"/>
<evidence type="ECO:0000313" key="3">
    <source>
        <dbReference type="Proteomes" id="UP000272117"/>
    </source>
</evidence>
<reference evidence="2 3" key="1">
    <citation type="submission" date="2018-11" db="EMBL/GenBank/DDBJ databases">
        <title>Rufibacter latericius sp. nov., isolated from water in Baiyang Lake.</title>
        <authorList>
            <person name="Yang Y."/>
        </authorList>
    </citation>
    <scope>NUCLEOTIDE SEQUENCE [LARGE SCALE GENOMIC DNA]</scope>
    <source>
        <strain evidence="2 3">R-22-1c-1</strain>
    </source>
</reference>
<sequence>MRYWWLLLLLASSPLESLQRIALRNQYTQEAETSYKKQEYLRAAALYEKVRQYEDGKPHASVLLNLAHSYFHLHEYTRASPLYRLLLKTNDRDLLSTVATQLAVIEAEEGNYTHAVNFSKQALKADENNLAARYNFELLQKYLMLHPEKRQNQRMPPKQNQTSQKGPGGSQQPNASGGSTVGASSSLPAPGTNNTPAGGPEKDQGSPAQRNQMENFGKDPGLNQGLSDDGTKESNSSGGNKGSNQQGKEEDALLQTRYERLQKMQLSPEKARQLLDAMRQEEAQYLQQVPRTKTKQTNKNTPDW</sequence>
<comment type="caution">
    <text evidence="2">The sequence shown here is derived from an EMBL/GenBank/DDBJ whole genome shotgun (WGS) entry which is preliminary data.</text>
</comment>
<accession>A0A3M9MUY6</accession>
<feature type="region of interest" description="Disordered" evidence="1">
    <location>
        <begin position="285"/>
        <end position="304"/>
    </location>
</feature>
<dbReference type="SMART" id="SM00028">
    <property type="entry name" value="TPR"/>
    <property type="match status" value="2"/>
</dbReference>
<evidence type="ECO:0000313" key="2">
    <source>
        <dbReference type="EMBL" id="RNI29005.1"/>
    </source>
</evidence>
<dbReference type="EMBL" id="RJJD01000003">
    <property type="protein sequence ID" value="RNI29005.1"/>
    <property type="molecule type" value="Genomic_DNA"/>
</dbReference>
<dbReference type="InterPro" id="IPR011990">
    <property type="entry name" value="TPR-like_helical_dom_sf"/>
</dbReference>
<dbReference type="AlphaFoldDB" id="A0A3M9MUY6"/>
<dbReference type="RefSeq" id="WP_123126063.1">
    <property type="nucleotide sequence ID" value="NZ_RJJD01000003.1"/>
</dbReference>
<feature type="compositionally biased region" description="Low complexity" evidence="1">
    <location>
        <begin position="175"/>
        <end position="186"/>
    </location>
</feature>
<gene>
    <name evidence="2" type="ORF">EFB08_06115</name>
</gene>
<dbReference type="OrthoDB" id="597471at2"/>
<dbReference type="SUPFAM" id="SSF48452">
    <property type="entry name" value="TPR-like"/>
    <property type="match status" value="1"/>
</dbReference>